<dbReference type="PROSITE" id="PS00107">
    <property type="entry name" value="PROTEIN_KINASE_ATP"/>
    <property type="match status" value="2"/>
</dbReference>
<feature type="binding site" evidence="18">
    <location>
        <position position="692"/>
    </location>
    <ligand>
        <name>ATP</name>
        <dbReference type="ChEBI" id="CHEBI:30616"/>
    </ligand>
</feature>
<dbReference type="Pfam" id="PF01453">
    <property type="entry name" value="B_lectin"/>
    <property type="match status" value="1"/>
</dbReference>
<accession>A0A811RK06</accession>
<dbReference type="Gene3D" id="3.30.200.20">
    <property type="entry name" value="Phosphorylase Kinase, domain 1"/>
    <property type="match status" value="2"/>
</dbReference>
<keyword evidence="14" id="KW-0675">Receptor</keyword>
<dbReference type="CDD" id="cd00028">
    <property type="entry name" value="B_lectin"/>
    <property type="match status" value="1"/>
</dbReference>
<evidence type="ECO:0000256" key="7">
    <source>
        <dbReference type="ARBA" id="ARBA00022729"/>
    </source>
</evidence>
<evidence type="ECO:0000256" key="18">
    <source>
        <dbReference type="PROSITE-ProRule" id="PRU10141"/>
    </source>
</evidence>
<dbReference type="SUPFAM" id="SSF51110">
    <property type="entry name" value="alpha-D-mannose-specific plant lectins"/>
    <property type="match status" value="1"/>
</dbReference>
<evidence type="ECO:0000256" key="5">
    <source>
        <dbReference type="ARBA" id="ARBA00022679"/>
    </source>
</evidence>
<evidence type="ECO:0000256" key="10">
    <source>
        <dbReference type="ARBA" id="ARBA00022840"/>
    </source>
</evidence>
<dbReference type="FunFam" id="2.90.10.10:FF:000006">
    <property type="entry name" value="Serine/threonine-protein kinase"/>
    <property type="match status" value="1"/>
</dbReference>
<dbReference type="Gene3D" id="2.90.10.10">
    <property type="entry name" value="Bulb-type lectin domain"/>
    <property type="match status" value="1"/>
</dbReference>
<evidence type="ECO:0000256" key="6">
    <source>
        <dbReference type="ARBA" id="ARBA00022692"/>
    </source>
</evidence>
<dbReference type="AlphaFoldDB" id="A0A811RK06"/>
<dbReference type="InterPro" id="IPR008271">
    <property type="entry name" value="Ser/Thr_kinase_AS"/>
</dbReference>
<dbReference type="SMART" id="SM00108">
    <property type="entry name" value="B_lectin"/>
    <property type="match status" value="1"/>
</dbReference>
<dbReference type="InterPro" id="IPR000858">
    <property type="entry name" value="S_locus_glycoprot_dom"/>
</dbReference>
<evidence type="ECO:0000256" key="4">
    <source>
        <dbReference type="ARBA" id="ARBA00022536"/>
    </source>
</evidence>
<dbReference type="InterPro" id="IPR001480">
    <property type="entry name" value="Bulb-type_lectin_dom"/>
</dbReference>
<feature type="binding site" evidence="18">
    <location>
        <position position="65"/>
    </location>
    <ligand>
        <name>ATP</name>
        <dbReference type="ChEBI" id="CHEBI:30616"/>
    </ligand>
</feature>
<evidence type="ECO:0000313" key="24">
    <source>
        <dbReference type="Proteomes" id="UP000604825"/>
    </source>
</evidence>
<proteinExistence type="predicted"/>
<evidence type="ECO:0000256" key="11">
    <source>
        <dbReference type="ARBA" id="ARBA00022989"/>
    </source>
</evidence>
<dbReference type="GO" id="GO:0005524">
    <property type="term" value="F:ATP binding"/>
    <property type="evidence" value="ECO:0007669"/>
    <property type="project" value="UniProtKB-UniRule"/>
</dbReference>
<dbReference type="Pfam" id="PF00954">
    <property type="entry name" value="S_locus_glycop"/>
    <property type="match status" value="1"/>
</dbReference>
<feature type="domain" description="Bulb-type lectin" evidence="21">
    <location>
        <begin position="173"/>
        <end position="295"/>
    </location>
</feature>
<evidence type="ECO:0000256" key="14">
    <source>
        <dbReference type="ARBA" id="ARBA00023170"/>
    </source>
</evidence>
<keyword evidence="3" id="KW-0723">Serine/threonine-protein kinase</keyword>
<dbReference type="Pfam" id="PF07714">
    <property type="entry name" value="PK_Tyr_Ser-Thr"/>
    <property type="match status" value="1"/>
</dbReference>
<dbReference type="GO" id="GO:0016020">
    <property type="term" value="C:membrane"/>
    <property type="evidence" value="ECO:0007669"/>
    <property type="project" value="UniProtKB-SubCell"/>
</dbReference>
<dbReference type="FunFam" id="3.30.200.20:FF:000059">
    <property type="entry name" value="S-receptor-like serine/threonine-protein kinase"/>
    <property type="match status" value="2"/>
</dbReference>
<evidence type="ECO:0000256" key="8">
    <source>
        <dbReference type="ARBA" id="ARBA00022741"/>
    </source>
</evidence>
<comment type="catalytic activity">
    <reaction evidence="17">
        <text>L-seryl-[protein] + ATP = O-phospho-L-seryl-[protein] + ADP + H(+)</text>
        <dbReference type="Rhea" id="RHEA:17989"/>
        <dbReference type="Rhea" id="RHEA-COMP:9863"/>
        <dbReference type="Rhea" id="RHEA-COMP:11604"/>
        <dbReference type="ChEBI" id="CHEBI:15378"/>
        <dbReference type="ChEBI" id="CHEBI:29999"/>
        <dbReference type="ChEBI" id="CHEBI:30616"/>
        <dbReference type="ChEBI" id="CHEBI:83421"/>
        <dbReference type="ChEBI" id="CHEBI:456216"/>
        <dbReference type="EC" id="2.7.11.1"/>
    </reaction>
</comment>
<dbReference type="InterPro" id="IPR000719">
    <property type="entry name" value="Prot_kinase_dom"/>
</dbReference>
<dbReference type="PROSITE" id="PS50927">
    <property type="entry name" value="BULB_LECTIN"/>
    <property type="match status" value="1"/>
</dbReference>
<evidence type="ECO:0000256" key="1">
    <source>
        <dbReference type="ARBA" id="ARBA00004479"/>
    </source>
</evidence>
<evidence type="ECO:0000256" key="13">
    <source>
        <dbReference type="ARBA" id="ARBA00023157"/>
    </source>
</evidence>
<evidence type="ECO:0000256" key="3">
    <source>
        <dbReference type="ARBA" id="ARBA00022527"/>
    </source>
</evidence>
<protein>
    <recommendedName>
        <fullName evidence="2">non-specific serine/threonine protein kinase</fullName>
        <ecNumber evidence="2">2.7.11.1</ecNumber>
    </recommendedName>
</protein>
<dbReference type="PANTHER" id="PTHR47974">
    <property type="entry name" value="OS07G0415500 PROTEIN"/>
    <property type="match status" value="1"/>
</dbReference>
<comment type="subcellular location">
    <subcellularLocation>
        <location evidence="1">Membrane</location>
        <topology evidence="1">Single-pass type I membrane protein</topology>
    </subcellularLocation>
</comment>
<sequence length="944" mass="106834">MARKQSTQLKICEEGYRMVTDHFHNFTCKELREATKNFKDELGHGRYGSVYKGILHDKRVVAVKKLGDVKQGEDEFQTEVSVIGRIYHMNLVRVRGVCSERKHRLLVVEYVDNESLAMFLFGNQGLLQWDQSNYGEHERGYTTECQSLPIRQSPKNETSVSWSNERVAEIVHATYLHRGSSLSVKQASDVIRSPDGSFSFGLYNLSSTAFTLSIWFTNAADRTIAWTANRDRPVHGSGSKVTLNKDGSMVLKDYDGTVVWKVRKRSAMVDRVELMDTGNLVMVDQGGNILWQSFDHSTDTLLPGQPLTATTKLVSTSPSHQSSYYTLRFDERYILSLSYDGPDISNLYWPNPDQNSWSNYRILYKSGRRGVLDKLGQFEASDNTSFIASDWGLEIKRRLTLDYDGNLRLYSLNESDGSWYSSWMAFSQLCDIHGLCGRNALCVYTPAAACTCPRGYVVVDPNDWSKGCKPQFNITCGKGVQQMGFVGIPWTDFWGSDTDFVMSASLDTCRELCLASCSCVAFVYKVYPHPHGCYLKSGLFNGKTTPGYPGVTYVKVPESFLSHSQANSSDSAHGHVCNELRTHTFNYAANRVDEKGTAWYYYYSFLAAFFLVELCFIAVGWWFMTRKQSVCSVIWAAEDEEGFRVVADHFRSFTHKELQKATNNFMDELGHGRHGSVYKGILHDNRVVAVKKLKDMKGGEAEFETEVSVIGRIYHMNLVRVMGVCSEGTHRLLVYEFVENGSLDMFLFGSKGLLLQWHHRYKIAVGVAKGLAYLHHECMDWIIHCDVKPENILLDEEFEPKISDFGFAKLLQRDESDSDMSKVRGTRGYMAPEWVSSAPVTEKVDVYSFGVVLLELVMGLRVFEVPTNGSGDAECALRQLLSTIGENKKISDGNWIDDLVDPRLNGDFMRSEVLLMLEVAALCLEQDKNERPSMSNVVQKFLCR</sequence>
<feature type="domain" description="Apple" evidence="22">
    <location>
        <begin position="476"/>
        <end position="558"/>
    </location>
</feature>
<dbReference type="EMBL" id="CAJGYO010000015">
    <property type="protein sequence ID" value="CAD6270365.1"/>
    <property type="molecule type" value="Genomic_DNA"/>
</dbReference>
<dbReference type="InterPro" id="IPR036426">
    <property type="entry name" value="Bulb-type_lectin_dom_sf"/>
</dbReference>
<dbReference type="Gene3D" id="3.50.4.10">
    <property type="entry name" value="Hepatocyte Growth Factor"/>
    <property type="match status" value="1"/>
</dbReference>
<dbReference type="Pfam" id="PF08276">
    <property type="entry name" value="PAN_2"/>
    <property type="match status" value="1"/>
</dbReference>
<comment type="catalytic activity">
    <reaction evidence="16">
        <text>L-threonyl-[protein] + ATP = O-phospho-L-threonyl-[protein] + ADP + H(+)</text>
        <dbReference type="Rhea" id="RHEA:46608"/>
        <dbReference type="Rhea" id="RHEA-COMP:11060"/>
        <dbReference type="Rhea" id="RHEA-COMP:11605"/>
        <dbReference type="ChEBI" id="CHEBI:15378"/>
        <dbReference type="ChEBI" id="CHEBI:30013"/>
        <dbReference type="ChEBI" id="CHEBI:30616"/>
        <dbReference type="ChEBI" id="CHEBI:61977"/>
        <dbReference type="ChEBI" id="CHEBI:456216"/>
        <dbReference type="EC" id="2.7.11.1"/>
    </reaction>
</comment>
<keyword evidence="10 18" id="KW-0067">ATP-binding</keyword>
<dbReference type="Pfam" id="PF00069">
    <property type="entry name" value="Pkinase"/>
    <property type="match status" value="1"/>
</dbReference>
<evidence type="ECO:0000256" key="15">
    <source>
        <dbReference type="ARBA" id="ARBA00023180"/>
    </source>
</evidence>
<evidence type="ECO:0000259" key="22">
    <source>
        <dbReference type="PROSITE" id="PS50948"/>
    </source>
</evidence>
<keyword evidence="4" id="KW-0245">EGF-like domain</keyword>
<dbReference type="GO" id="GO:0051707">
    <property type="term" value="P:response to other organism"/>
    <property type="evidence" value="ECO:0007669"/>
    <property type="project" value="UniProtKB-ARBA"/>
</dbReference>
<dbReference type="GO" id="GO:0048544">
    <property type="term" value="P:recognition of pollen"/>
    <property type="evidence" value="ECO:0007669"/>
    <property type="project" value="InterPro"/>
</dbReference>
<feature type="domain" description="Protein kinase" evidence="20">
    <location>
        <begin position="36"/>
        <end position="410"/>
    </location>
</feature>
<dbReference type="InterPro" id="IPR011009">
    <property type="entry name" value="Kinase-like_dom_sf"/>
</dbReference>
<keyword evidence="8 18" id="KW-0547">Nucleotide-binding</keyword>
<evidence type="ECO:0000313" key="23">
    <source>
        <dbReference type="EMBL" id="CAD6270365.1"/>
    </source>
</evidence>
<dbReference type="InterPro" id="IPR003609">
    <property type="entry name" value="Pan_app"/>
</dbReference>
<evidence type="ECO:0000256" key="9">
    <source>
        <dbReference type="ARBA" id="ARBA00022777"/>
    </source>
</evidence>
<dbReference type="EC" id="2.7.11.1" evidence="2"/>
<keyword evidence="9" id="KW-0418">Kinase</keyword>
<comment type="caution">
    <text evidence="23">The sequence shown here is derived from an EMBL/GenBank/DDBJ whole genome shotgun (WGS) entry which is preliminary data.</text>
</comment>
<dbReference type="SUPFAM" id="SSF56112">
    <property type="entry name" value="Protein kinase-like (PK-like)"/>
    <property type="match status" value="2"/>
</dbReference>
<evidence type="ECO:0000256" key="19">
    <source>
        <dbReference type="SAM" id="Phobius"/>
    </source>
</evidence>
<dbReference type="PANTHER" id="PTHR47974:SF22">
    <property type="entry name" value="RECEPTOR-LIKE SERINE_THREONINE-PROTEIN KINASE"/>
    <property type="match status" value="1"/>
</dbReference>
<organism evidence="23 24">
    <name type="scientific">Miscanthus lutarioriparius</name>
    <dbReference type="NCBI Taxonomy" id="422564"/>
    <lineage>
        <taxon>Eukaryota</taxon>
        <taxon>Viridiplantae</taxon>
        <taxon>Streptophyta</taxon>
        <taxon>Embryophyta</taxon>
        <taxon>Tracheophyta</taxon>
        <taxon>Spermatophyta</taxon>
        <taxon>Magnoliopsida</taxon>
        <taxon>Liliopsida</taxon>
        <taxon>Poales</taxon>
        <taxon>Poaceae</taxon>
        <taxon>PACMAD clade</taxon>
        <taxon>Panicoideae</taxon>
        <taxon>Andropogonodae</taxon>
        <taxon>Andropogoneae</taxon>
        <taxon>Saccharinae</taxon>
        <taxon>Miscanthus</taxon>
    </lineage>
</organism>
<gene>
    <name evidence="23" type="ORF">NCGR_LOCUS53657</name>
</gene>
<reference evidence="23" key="1">
    <citation type="submission" date="2020-10" db="EMBL/GenBank/DDBJ databases">
        <authorList>
            <person name="Han B."/>
            <person name="Lu T."/>
            <person name="Zhao Q."/>
            <person name="Huang X."/>
            <person name="Zhao Y."/>
        </authorList>
    </citation>
    <scope>NUCLEOTIDE SEQUENCE</scope>
</reference>
<evidence type="ECO:0000256" key="17">
    <source>
        <dbReference type="ARBA" id="ARBA00048679"/>
    </source>
</evidence>
<dbReference type="GO" id="GO:0004674">
    <property type="term" value="F:protein serine/threonine kinase activity"/>
    <property type="evidence" value="ECO:0007669"/>
    <property type="project" value="UniProtKB-KW"/>
</dbReference>
<feature type="transmembrane region" description="Helical" evidence="19">
    <location>
        <begin position="600"/>
        <end position="624"/>
    </location>
</feature>
<dbReference type="PROSITE" id="PS50011">
    <property type="entry name" value="PROTEIN_KINASE_DOM"/>
    <property type="match status" value="2"/>
</dbReference>
<keyword evidence="13" id="KW-1015">Disulfide bond</keyword>
<evidence type="ECO:0000259" key="21">
    <source>
        <dbReference type="PROSITE" id="PS50927"/>
    </source>
</evidence>
<dbReference type="CDD" id="cd14066">
    <property type="entry name" value="STKc_IRAK"/>
    <property type="match status" value="1"/>
</dbReference>
<dbReference type="PROSITE" id="PS50948">
    <property type="entry name" value="PAN"/>
    <property type="match status" value="1"/>
</dbReference>
<keyword evidence="24" id="KW-1185">Reference proteome</keyword>
<dbReference type="InterPro" id="IPR017441">
    <property type="entry name" value="Protein_kinase_ATP_BS"/>
</dbReference>
<dbReference type="Proteomes" id="UP000604825">
    <property type="component" value="Unassembled WGS sequence"/>
</dbReference>
<keyword evidence="7" id="KW-0732">Signal</keyword>
<evidence type="ECO:0000256" key="2">
    <source>
        <dbReference type="ARBA" id="ARBA00012513"/>
    </source>
</evidence>
<dbReference type="PROSITE" id="PS00108">
    <property type="entry name" value="PROTEIN_KINASE_ST"/>
    <property type="match status" value="1"/>
</dbReference>
<keyword evidence="12 19" id="KW-0472">Membrane</keyword>
<keyword evidence="6 19" id="KW-0812">Transmembrane</keyword>
<name>A0A811RK06_9POAL</name>
<evidence type="ECO:0000256" key="12">
    <source>
        <dbReference type="ARBA" id="ARBA00023136"/>
    </source>
</evidence>
<keyword evidence="11 19" id="KW-1133">Transmembrane helix</keyword>
<dbReference type="SMART" id="SM00473">
    <property type="entry name" value="PAN_AP"/>
    <property type="match status" value="1"/>
</dbReference>
<evidence type="ECO:0000259" key="20">
    <source>
        <dbReference type="PROSITE" id="PS50011"/>
    </source>
</evidence>
<feature type="domain" description="Protein kinase" evidence="20">
    <location>
        <begin position="663"/>
        <end position="942"/>
    </location>
</feature>
<dbReference type="FunFam" id="1.10.510.10:FF:000537">
    <property type="entry name" value="Putative receptor-like protein kinase"/>
    <property type="match status" value="1"/>
</dbReference>
<dbReference type="Gene3D" id="1.10.510.10">
    <property type="entry name" value="Transferase(Phosphotransferase) domain 1"/>
    <property type="match status" value="1"/>
</dbReference>
<dbReference type="OrthoDB" id="619632at2759"/>
<keyword evidence="15" id="KW-0325">Glycoprotein</keyword>
<dbReference type="SMART" id="SM00220">
    <property type="entry name" value="S_TKc"/>
    <property type="match status" value="1"/>
</dbReference>
<keyword evidence="5" id="KW-0808">Transferase</keyword>
<dbReference type="CDD" id="cd01098">
    <property type="entry name" value="PAN_AP_plant"/>
    <property type="match status" value="1"/>
</dbReference>
<dbReference type="InterPro" id="IPR001245">
    <property type="entry name" value="Ser-Thr/Tyr_kinase_cat_dom"/>
</dbReference>
<evidence type="ECO:0000256" key="16">
    <source>
        <dbReference type="ARBA" id="ARBA00047899"/>
    </source>
</evidence>